<comment type="caution">
    <text evidence="2">The sequence shown here is derived from an EMBL/GenBank/DDBJ whole genome shotgun (WGS) entry which is preliminary data.</text>
</comment>
<feature type="region of interest" description="Disordered" evidence="1">
    <location>
        <begin position="144"/>
        <end position="173"/>
    </location>
</feature>
<dbReference type="Proteomes" id="UP000516437">
    <property type="component" value="Chromosome 2"/>
</dbReference>
<evidence type="ECO:0000313" key="3">
    <source>
        <dbReference type="Proteomes" id="UP000516437"/>
    </source>
</evidence>
<dbReference type="EMBL" id="RXIC02000020">
    <property type="protein sequence ID" value="KAB1223325.1"/>
    <property type="molecule type" value="Genomic_DNA"/>
</dbReference>
<protein>
    <recommendedName>
        <fullName evidence="4">Retrotransposon gag domain-containing protein</fullName>
    </recommendedName>
</protein>
<sequence>MPGRLREEPRQAGTAYSTEASAYYYKIITRYKKQHRSKQWWWRIEAQYKKERRLGWIAFKREFLLYFGSSPMVTYHDQRTKLKQEGKVQAYVEEAYKSKISLVEDRLPSKGIKLMQAMASEKAQGEEAINEHSKSEAKEFLLVGEEPNNDSTKEVDEQEPMEVKSGNEEEVEIRQEDKLSTNMINGLGESSFEEKGDHFAKRKIEEEQQSTNIVNELEKSSLVQCKAEVSNIELVGEGSGPLDMEINSGDQRKCLWLAHGVSMEIQEVNIEAHLHVPDMVDLEVILDNAWLRSIDKVLIDYETMAMKFLIHGGENKWTTLASVEASELVDTGWKIGEVKTRSKVEELPMVRTMCDEVADDFESFKLSIWARKVGINFKELEVKHKILEATNIREIEWKKQGQAKKTYGMDLKGNINLGKRKIDRG</sequence>
<organism evidence="2 3">
    <name type="scientific">Morella rubra</name>
    <name type="common">Chinese bayberry</name>
    <dbReference type="NCBI Taxonomy" id="262757"/>
    <lineage>
        <taxon>Eukaryota</taxon>
        <taxon>Viridiplantae</taxon>
        <taxon>Streptophyta</taxon>
        <taxon>Embryophyta</taxon>
        <taxon>Tracheophyta</taxon>
        <taxon>Spermatophyta</taxon>
        <taxon>Magnoliopsida</taxon>
        <taxon>eudicotyledons</taxon>
        <taxon>Gunneridae</taxon>
        <taxon>Pentapetalae</taxon>
        <taxon>rosids</taxon>
        <taxon>fabids</taxon>
        <taxon>Fagales</taxon>
        <taxon>Myricaceae</taxon>
        <taxon>Morella</taxon>
    </lineage>
</organism>
<name>A0A6A1WDJ2_9ROSI</name>
<evidence type="ECO:0000256" key="1">
    <source>
        <dbReference type="SAM" id="MobiDB-lite"/>
    </source>
</evidence>
<keyword evidence="3" id="KW-1185">Reference proteome</keyword>
<reference evidence="2 3" key="1">
    <citation type="journal article" date="2019" name="Plant Biotechnol. J.">
        <title>The red bayberry genome and genetic basis of sex determination.</title>
        <authorList>
            <person name="Jia H.M."/>
            <person name="Jia H.J."/>
            <person name="Cai Q.L."/>
            <person name="Wang Y."/>
            <person name="Zhao H.B."/>
            <person name="Yang W.F."/>
            <person name="Wang G.Y."/>
            <person name="Li Y.H."/>
            <person name="Zhan D.L."/>
            <person name="Shen Y.T."/>
            <person name="Niu Q.F."/>
            <person name="Chang L."/>
            <person name="Qiu J."/>
            <person name="Zhao L."/>
            <person name="Xie H.B."/>
            <person name="Fu W.Y."/>
            <person name="Jin J."/>
            <person name="Li X.W."/>
            <person name="Jiao Y."/>
            <person name="Zhou C.C."/>
            <person name="Tu T."/>
            <person name="Chai C.Y."/>
            <person name="Gao J.L."/>
            <person name="Fan L.J."/>
            <person name="van de Weg E."/>
            <person name="Wang J.Y."/>
            <person name="Gao Z.S."/>
        </authorList>
    </citation>
    <scope>NUCLEOTIDE SEQUENCE [LARGE SCALE GENOMIC DNA]</scope>
    <source>
        <tissue evidence="2">Leaves</tissue>
    </source>
</reference>
<evidence type="ECO:0008006" key="4">
    <source>
        <dbReference type="Google" id="ProtNLM"/>
    </source>
</evidence>
<proteinExistence type="predicted"/>
<accession>A0A6A1WDJ2</accession>
<feature type="compositionally biased region" description="Basic and acidic residues" evidence="1">
    <location>
        <begin position="151"/>
        <end position="173"/>
    </location>
</feature>
<dbReference type="AlphaFoldDB" id="A0A6A1WDJ2"/>
<evidence type="ECO:0000313" key="2">
    <source>
        <dbReference type="EMBL" id="KAB1223325.1"/>
    </source>
</evidence>
<gene>
    <name evidence="2" type="ORF">CJ030_MR2G008601</name>
</gene>